<evidence type="ECO:0000259" key="8">
    <source>
        <dbReference type="Pfam" id="PF02687"/>
    </source>
</evidence>
<feature type="transmembrane region" description="Helical" evidence="7">
    <location>
        <begin position="854"/>
        <end position="880"/>
    </location>
</feature>
<feature type="transmembrane region" description="Helical" evidence="7">
    <location>
        <begin position="448"/>
        <end position="472"/>
    </location>
</feature>
<feature type="transmembrane region" description="Helical" evidence="7">
    <location>
        <begin position="900"/>
        <end position="925"/>
    </location>
</feature>
<keyword evidence="10" id="KW-1185">Reference proteome</keyword>
<keyword evidence="2" id="KW-1003">Cell membrane</keyword>
<dbReference type="RefSeq" id="WP_141628997.1">
    <property type="nucleotide sequence ID" value="NZ_VHIR01000010.1"/>
</dbReference>
<dbReference type="InterPro" id="IPR003838">
    <property type="entry name" value="ABC3_permease_C"/>
</dbReference>
<evidence type="ECO:0000256" key="6">
    <source>
        <dbReference type="ARBA" id="ARBA00038076"/>
    </source>
</evidence>
<comment type="similarity">
    <text evidence="6">Belongs to the ABC-4 integral membrane protein family.</text>
</comment>
<gene>
    <name evidence="9" type="ORF">EJK80_08065</name>
</gene>
<evidence type="ECO:0000256" key="7">
    <source>
        <dbReference type="SAM" id="Phobius"/>
    </source>
</evidence>
<evidence type="ECO:0000313" key="10">
    <source>
        <dbReference type="Proteomes" id="UP000318080"/>
    </source>
</evidence>
<dbReference type="InterPro" id="IPR050250">
    <property type="entry name" value="Macrolide_Exporter_MacB"/>
</dbReference>
<dbReference type="Proteomes" id="UP000318080">
    <property type="component" value="Unassembled WGS sequence"/>
</dbReference>
<dbReference type="Pfam" id="PF02687">
    <property type="entry name" value="FtsX"/>
    <property type="match status" value="1"/>
</dbReference>
<keyword evidence="5 7" id="KW-0472">Membrane</keyword>
<reference evidence="9 10" key="1">
    <citation type="submission" date="2019-06" db="EMBL/GenBank/DDBJ databases">
        <title>Draft genome of C. phoceense Strain 272.</title>
        <authorList>
            <person name="Pacheco L.G.C."/>
            <person name="Barberis C.M."/>
            <person name="Almuzara M.N."/>
            <person name="Traglia G.M."/>
            <person name="Santos C.S."/>
            <person name="Rocha D.J.P.G."/>
            <person name="Aguiar E.R.G.R."/>
            <person name="Vay C.A."/>
        </authorList>
    </citation>
    <scope>NUCLEOTIDE SEQUENCE [LARGE SCALE GENOMIC DNA]</scope>
    <source>
        <strain evidence="9 10">272</strain>
    </source>
</reference>
<feature type="transmembrane region" description="Helical" evidence="7">
    <location>
        <begin position="323"/>
        <end position="351"/>
    </location>
</feature>
<feature type="transmembrane region" description="Helical" evidence="7">
    <location>
        <begin position="363"/>
        <end position="389"/>
    </location>
</feature>
<feature type="transmembrane region" description="Helical" evidence="7">
    <location>
        <begin position="279"/>
        <end position="302"/>
    </location>
</feature>
<dbReference type="AlphaFoldDB" id="A0A540R6C8"/>
<dbReference type="PANTHER" id="PTHR30572:SF4">
    <property type="entry name" value="ABC TRANSPORTER PERMEASE YTRF"/>
    <property type="match status" value="1"/>
</dbReference>
<dbReference type="EMBL" id="VHIR01000010">
    <property type="protein sequence ID" value="TQE43295.1"/>
    <property type="molecule type" value="Genomic_DNA"/>
</dbReference>
<comment type="caution">
    <text evidence="9">The sequence shown here is derived from an EMBL/GenBank/DDBJ whole genome shotgun (WGS) entry which is preliminary data.</text>
</comment>
<accession>A0A540R6C8</accession>
<evidence type="ECO:0000256" key="5">
    <source>
        <dbReference type="ARBA" id="ARBA00023136"/>
    </source>
</evidence>
<dbReference type="PANTHER" id="PTHR30572">
    <property type="entry name" value="MEMBRANE COMPONENT OF TRANSPORTER-RELATED"/>
    <property type="match status" value="1"/>
</dbReference>
<dbReference type="GO" id="GO:0022857">
    <property type="term" value="F:transmembrane transporter activity"/>
    <property type="evidence" value="ECO:0007669"/>
    <property type="project" value="TreeGrafter"/>
</dbReference>
<name>A0A540R6C8_9CORY</name>
<feature type="transmembrane region" description="Helical" evidence="7">
    <location>
        <begin position="410"/>
        <end position="433"/>
    </location>
</feature>
<dbReference type="STRING" id="1686286.GCA_900092335_01070"/>
<feature type="domain" description="ABC3 transporter permease C-terminal" evidence="8">
    <location>
        <begin position="280"/>
        <end position="392"/>
    </location>
</feature>
<evidence type="ECO:0000256" key="2">
    <source>
        <dbReference type="ARBA" id="ARBA00022475"/>
    </source>
</evidence>
<protein>
    <submittedName>
        <fullName evidence="9">FtsX-like permease family protein</fullName>
    </submittedName>
</protein>
<keyword evidence="3 7" id="KW-0812">Transmembrane</keyword>
<dbReference type="GO" id="GO:0005886">
    <property type="term" value="C:plasma membrane"/>
    <property type="evidence" value="ECO:0007669"/>
    <property type="project" value="UniProtKB-SubCell"/>
</dbReference>
<evidence type="ECO:0000256" key="4">
    <source>
        <dbReference type="ARBA" id="ARBA00022989"/>
    </source>
</evidence>
<feature type="transmembrane region" description="Helical" evidence="7">
    <location>
        <begin position="493"/>
        <end position="515"/>
    </location>
</feature>
<evidence type="ECO:0000256" key="1">
    <source>
        <dbReference type="ARBA" id="ARBA00004651"/>
    </source>
</evidence>
<evidence type="ECO:0000256" key="3">
    <source>
        <dbReference type="ARBA" id="ARBA00022692"/>
    </source>
</evidence>
<proteinExistence type="inferred from homology"/>
<keyword evidence="4 7" id="KW-1133">Transmembrane helix</keyword>
<sequence length="951" mass="100242">MSSLAAATRATRRDMFRAPGRLIAAVLLIALPIAVVVALAISDASGSGRLASPASGEQLAIEGGTCVQEPGMYSGTCTGDQRMPTAYSDAEAVVPDSIEIGRQLEFTVDVAKGADATPTGTYYSPIVQLSPDFLPEDLPTSLGPDEIFLDKFNAEAMDISIGDSITTALPDGTTRTLTVAAISPSYQSLVIDGALYDREVDLPTTVEAMVTWLYRPRGEISWADVEYVNVRGGMLLSTDLATHPPADAPEINPDHASAAPMAWAGMTPGQVALAILSALAFYAVIALLIVLFISPVFSLALARHTRLFAMLSAQGASRWHIAAAVLVFALFAGAIGATLGVVLGGGIGWAWWAIANPGWSVHIPWMSIGVACLVAVLGSITAAAVPAYLTARNSLAGALAGGAPDRMVRWRWWMVCGPVLLALTTIGALVLWFAETPGNRHYVSGGDWWTIIVFVGLVAMTLSIPGLVFWVAHATRRAPVALRTAGRGLTRRSLHTLPAVAAIAALTALVVGGVVSMRTDDAQGQAIAATYTPSNLAFVNADSREAAREGIGRIAPHLGPTKEVDVYALDADARREPYGPDDSSTQLYAPAAEECAAAYTDDPSAVVYADAHGRTTDIDPDAARACLSTLAGTSSNPSESPLGNRLIVASQDTIEDLFSLFKFDSPEDRDRAAATLRAGGVVINKGHGLADAKTTEVVSKRYDAVEIANDGSYAWEEASKEARKELPIAEALPLHARSLTLVSEDAARELGVKVIYAGTALLTDDPITRHQDNTIREDIYGSEEGDPPAPLAYGYSSAVYKSYNPPTWPFAAAVAGLSFVALALVIALAAAGIRRESRVFASLGAAPGFAAKVAALQAGLVAALGLWTGILAGHVGAFFFTTRDAHTIAGEVYRWGSLPYYQPSWLMMAVGVVVPLVMAALAWWVHRPRLDAQGRDRADLLPGREAERSLV</sequence>
<evidence type="ECO:0000313" key="9">
    <source>
        <dbReference type="EMBL" id="TQE43295.1"/>
    </source>
</evidence>
<organism evidence="9 10">
    <name type="scientific">Corynebacterium phoceense</name>
    <dbReference type="NCBI Taxonomy" id="1686286"/>
    <lineage>
        <taxon>Bacteria</taxon>
        <taxon>Bacillati</taxon>
        <taxon>Actinomycetota</taxon>
        <taxon>Actinomycetes</taxon>
        <taxon>Mycobacteriales</taxon>
        <taxon>Corynebacteriaceae</taxon>
        <taxon>Corynebacterium</taxon>
    </lineage>
</organism>
<comment type="subcellular location">
    <subcellularLocation>
        <location evidence="1">Cell membrane</location>
        <topology evidence="1">Multi-pass membrane protein</topology>
    </subcellularLocation>
</comment>
<feature type="transmembrane region" description="Helical" evidence="7">
    <location>
        <begin position="808"/>
        <end position="833"/>
    </location>
</feature>